<accession>A0AAU7UES9</accession>
<protein>
    <recommendedName>
        <fullName evidence="1">DUF7079 domain-containing protein</fullName>
    </recommendedName>
</protein>
<dbReference type="Pfam" id="PF23296">
    <property type="entry name" value="DUF7079"/>
    <property type="match status" value="1"/>
</dbReference>
<dbReference type="InterPro" id="IPR055507">
    <property type="entry name" value="DUF7079"/>
</dbReference>
<name>A0AAU7UES9_9DEIO</name>
<dbReference type="AlphaFoldDB" id="A0AAU7UES9"/>
<organism evidence="2">
    <name type="scientific">Deinococcus sonorensis KR-87</name>
    <dbReference type="NCBI Taxonomy" id="694439"/>
    <lineage>
        <taxon>Bacteria</taxon>
        <taxon>Thermotogati</taxon>
        <taxon>Deinococcota</taxon>
        <taxon>Deinococci</taxon>
        <taxon>Deinococcales</taxon>
        <taxon>Deinococcaceae</taxon>
        <taxon>Deinococcus</taxon>
    </lineage>
</organism>
<reference evidence="2" key="1">
    <citation type="submission" date="2024-06" db="EMBL/GenBank/DDBJ databases">
        <title>Draft Genome Sequence of Deinococcus sonorensis Type Strain KR-87, a Biofilm Producing Representative of the Genus Deinococcus.</title>
        <authorList>
            <person name="Boren L.S."/>
            <person name="Grosso R.A."/>
            <person name="Hugenberg-Cox A.N."/>
            <person name="Hill J.T.E."/>
            <person name="Albert C.M."/>
            <person name="Tuohy J.M."/>
        </authorList>
    </citation>
    <scope>NUCLEOTIDE SEQUENCE</scope>
    <source>
        <strain evidence="2">KR-87</strain>
    </source>
</reference>
<feature type="domain" description="DUF7079" evidence="1">
    <location>
        <begin position="9"/>
        <end position="103"/>
    </location>
</feature>
<evidence type="ECO:0000259" key="1">
    <source>
        <dbReference type="Pfam" id="PF23296"/>
    </source>
</evidence>
<gene>
    <name evidence="2" type="ORF">ABOD76_11570</name>
</gene>
<proteinExistence type="predicted"/>
<dbReference type="KEGG" id="dsc:ABOD76_11570"/>
<sequence length="117" mass="13058">MILSEQELQRRRPVWDALSELFLDNELDEAALQFVVRTLRAAGYDAGDWLAILRHEVAPVVGGNLLTVAGEWAGFDPAWLEQRILARASGPSLEGRLALWLIRADVQRLQAAWAAQP</sequence>
<dbReference type="EMBL" id="CP158299">
    <property type="protein sequence ID" value="XBV86915.1"/>
    <property type="molecule type" value="Genomic_DNA"/>
</dbReference>
<evidence type="ECO:0000313" key="2">
    <source>
        <dbReference type="EMBL" id="XBV86915.1"/>
    </source>
</evidence>
<dbReference type="RefSeq" id="WP_350245006.1">
    <property type="nucleotide sequence ID" value="NZ_CP158299.1"/>
</dbReference>